<proteinExistence type="predicted"/>
<evidence type="ECO:0000313" key="2">
    <source>
        <dbReference type="Proteomes" id="UP000637359"/>
    </source>
</evidence>
<keyword evidence="2" id="KW-1185">Reference proteome</keyword>
<name>A0A923L8D4_9BACI</name>
<comment type="caution">
    <text evidence="1">The sequence shown here is derived from an EMBL/GenBank/DDBJ whole genome shotgun (WGS) entry which is preliminary data.</text>
</comment>
<dbReference type="RefSeq" id="WP_186871003.1">
    <property type="nucleotide sequence ID" value="NZ_JACOOL010000014.1"/>
</dbReference>
<evidence type="ECO:0000313" key="1">
    <source>
        <dbReference type="EMBL" id="MBC5638294.1"/>
    </source>
</evidence>
<dbReference type="Proteomes" id="UP000637359">
    <property type="component" value="Unassembled WGS sequence"/>
</dbReference>
<organism evidence="1 2">
    <name type="scientific">Ornithinibacillus hominis</name>
    <dbReference type="NCBI Taxonomy" id="2763055"/>
    <lineage>
        <taxon>Bacteria</taxon>
        <taxon>Bacillati</taxon>
        <taxon>Bacillota</taxon>
        <taxon>Bacilli</taxon>
        <taxon>Bacillales</taxon>
        <taxon>Bacillaceae</taxon>
        <taxon>Ornithinibacillus</taxon>
    </lineage>
</organism>
<dbReference type="EMBL" id="JACOOL010000014">
    <property type="protein sequence ID" value="MBC5638294.1"/>
    <property type="molecule type" value="Genomic_DNA"/>
</dbReference>
<gene>
    <name evidence="1" type="ORF">H8S33_16050</name>
</gene>
<dbReference type="AlphaFoldDB" id="A0A923L8D4"/>
<reference evidence="1" key="1">
    <citation type="submission" date="2020-08" db="EMBL/GenBank/DDBJ databases">
        <title>Genome public.</title>
        <authorList>
            <person name="Liu C."/>
            <person name="Sun Q."/>
        </authorList>
    </citation>
    <scope>NUCLEOTIDE SEQUENCE</scope>
    <source>
        <strain evidence="1">BX22</strain>
    </source>
</reference>
<accession>A0A923L8D4</accession>
<sequence>MPISIYNYAESKIPLILEMTSNTTLRNLQGSYYLDNDWQHGPNTLVVFRNGSEERFLVDEIKEFVRDYINRNPINHEYLRQKQQLYREKQRTLVELEYRDNVDINLLHEHGHVLSRPRKSGIYNSKQHRKTFDKYRCDLNDIYLKILEKYHELSIVERAHLFLHQFRFIASLYEDGPKNGHLTFLSHAQGFLSNIEARGLNSNIKINFEKKRTQLFHNNEIILRDDIIELMQEWEARWTNIAMEMNDSFSIDNYDDPEEGVGLKQQLELLKRELAPLNNEFHTDLLSLDETGELEQFLHSKKMLVFRDIVNLFYLSLPLFEQSMAEKQFYAYSVVKYYDDYFNGEVLYKI</sequence>
<protein>
    <submittedName>
        <fullName evidence="1">Uncharacterized protein</fullName>
    </submittedName>
</protein>